<name>A0ABV4C5U0_9MYCO</name>
<dbReference type="EMBL" id="JBGEDP010000001">
    <property type="protein sequence ID" value="MEY8017317.1"/>
    <property type="molecule type" value="Genomic_DNA"/>
</dbReference>
<organism evidence="1 2">
    <name type="scientific">Mycobacterium servetii</name>
    <dbReference type="NCBI Taxonomy" id="3237418"/>
    <lineage>
        <taxon>Bacteria</taxon>
        <taxon>Bacillati</taxon>
        <taxon>Actinomycetota</taxon>
        <taxon>Actinomycetes</taxon>
        <taxon>Mycobacteriales</taxon>
        <taxon>Mycobacteriaceae</taxon>
        <taxon>Mycobacterium</taxon>
    </lineage>
</organism>
<evidence type="ECO:0000313" key="1">
    <source>
        <dbReference type="EMBL" id="MEY8017317.1"/>
    </source>
</evidence>
<accession>A0ABV4C5U0</accession>
<protein>
    <submittedName>
        <fullName evidence="1">Uncharacterized protein</fullName>
    </submittedName>
</protein>
<evidence type="ECO:0000313" key="2">
    <source>
        <dbReference type="Proteomes" id="UP001564760"/>
    </source>
</evidence>
<comment type="caution">
    <text evidence="1">The sequence shown here is derived from an EMBL/GenBank/DDBJ whole genome shotgun (WGS) entry which is preliminary data.</text>
</comment>
<dbReference type="Proteomes" id="UP001564760">
    <property type="component" value="Unassembled WGS sequence"/>
</dbReference>
<keyword evidence="2" id="KW-1185">Reference proteome</keyword>
<gene>
    <name evidence="1" type="ORF">AB8998_21105</name>
</gene>
<sequence>MYALAGDDGAVMVGLFEGTGEPEARVESWQAVMQQLFIDVPLPGQRPSTGVRVTTR</sequence>
<reference evidence="1 2" key="1">
    <citation type="submission" date="2024-08" db="EMBL/GenBank/DDBJ databases">
        <title>Mycobacterium servetensis sp. nov., a novel rapid-growing mycobacterial species recovered from a human patient in Zaragoza, Spain.</title>
        <authorList>
            <person name="Tristancho-Baro A.I."/>
            <person name="Buenestado-Serrano S."/>
            <person name="Garcia De Viedma D."/>
            <person name="Milagro-Beamonte A."/>
            <person name="Burillo N."/>
            <person name="Sanz S."/>
            <person name="Lopez-Calleja A.I."/>
            <person name="Penas-Utrilla D."/>
            <person name="Guardingo M."/>
            <person name="Garcia M.J."/>
            <person name="Vinuelas-Bayon J."/>
        </authorList>
    </citation>
    <scope>NUCLEOTIDE SEQUENCE [LARGE SCALE GENOMIC DNA]</scope>
    <source>
        <strain evidence="2">HUMS_12744610</strain>
    </source>
</reference>
<proteinExistence type="predicted"/>
<dbReference type="RefSeq" id="WP_369739628.1">
    <property type="nucleotide sequence ID" value="NZ_JBGEDP010000001.1"/>
</dbReference>